<dbReference type="InterPro" id="IPR009937">
    <property type="entry name" value="Phage_holin_3_6"/>
</dbReference>
<feature type="transmembrane region" description="Helical" evidence="2">
    <location>
        <begin position="70"/>
        <end position="92"/>
    </location>
</feature>
<feature type="transmembrane region" description="Helical" evidence="2">
    <location>
        <begin position="98"/>
        <end position="121"/>
    </location>
</feature>
<sequence length="150" mass="15836">MTAQHRPGRPTHVPPVHPGGATEAVRQLPTRDLVTELARKASALARKEVELAKAELRADLRAEAKMASGLGVAGLCGIFTVQLLLTAVVLALMEAGVLPGWAAALVVAAVVLAVGTAAGLWGWGRRVRKPLDTTRRSLQDGVRWAKEQVA</sequence>
<name>B8JF13_ANAD2</name>
<dbReference type="EMBL" id="CP001359">
    <property type="protein sequence ID" value="ACL64370.1"/>
    <property type="molecule type" value="Genomic_DNA"/>
</dbReference>
<evidence type="ECO:0000313" key="3">
    <source>
        <dbReference type="EMBL" id="ACL64370.1"/>
    </source>
</evidence>
<evidence type="ECO:0000313" key="4">
    <source>
        <dbReference type="Proteomes" id="UP000007089"/>
    </source>
</evidence>
<protein>
    <recommendedName>
        <fullName evidence="5">Phage holin family protein</fullName>
    </recommendedName>
</protein>
<dbReference type="KEGG" id="acp:A2cp1_1019"/>
<reference evidence="3" key="1">
    <citation type="submission" date="2009-01" db="EMBL/GenBank/DDBJ databases">
        <title>Complete sequence of Anaeromyxobacter dehalogenans 2CP-1.</title>
        <authorList>
            <consortium name="US DOE Joint Genome Institute"/>
            <person name="Lucas S."/>
            <person name="Copeland A."/>
            <person name="Lapidus A."/>
            <person name="Glavina del Rio T."/>
            <person name="Dalin E."/>
            <person name="Tice H."/>
            <person name="Bruce D."/>
            <person name="Goodwin L."/>
            <person name="Pitluck S."/>
            <person name="Saunders E."/>
            <person name="Brettin T."/>
            <person name="Detter J.C."/>
            <person name="Han C."/>
            <person name="Larimer F."/>
            <person name="Land M."/>
            <person name="Hauser L."/>
            <person name="Kyrpides N."/>
            <person name="Ovchinnikova G."/>
            <person name="Beliaev A.S."/>
            <person name="Richardson P."/>
        </authorList>
    </citation>
    <scope>NUCLEOTIDE SEQUENCE</scope>
    <source>
        <strain evidence="3">2CP-1</strain>
    </source>
</reference>
<evidence type="ECO:0000256" key="2">
    <source>
        <dbReference type="SAM" id="Phobius"/>
    </source>
</evidence>
<keyword evidence="2" id="KW-1133">Transmembrane helix</keyword>
<keyword evidence="2" id="KW-0812">Transmembrane</keyword>
<dbReference type="Pfam" id="PF07332">
    <property type="entry name" value="Phage_holin_3_6"/>
    <property type="match status" value="1"/>
</dbReference>
<feature type="region of interest" description="Disordered" evidence="1">
    <location>
        <begin position="1"/>
        <end position="22"/>
    </location>
</feature>
<evidence type="ECO:0000256" key="1">
    <source>
        <dbReference type="SAM" id="MobiDB-lite"/>
    </source>
</evidence>
<dbReference type="HOGENOM" id="CLU_1745874_0_0_7"/>
<dbReference type="RefSeq" id="WP_012632365.1">
    <property type="nucleotide sequence ID" value="NC_011891.1"/>
</dbReference>
<keyword evidence="4" id="KW-1185">Reference proteome</keyword>
<proteinExistence type="predicted"/>
<organism evidence="3 4">
    <name type="scientific">Anaeromyxobacter dehalogenans (strain ATCC BAA-258 / DSM 21875 / 2CP-1)</name>
    <dbReference type="NCBI Taxonomy" id="455488"/>
    <lineage>
        <taxon>Bacteria</taxon>
        <taxon>Pseudomonadati</taxon>
        <taxon>Myxococcota</taxon>
        <taxon>Myxococcia</taxon>
        <taxon>Myxococcales</taxon>
        <taxon>Cystobacterineae</taxon>
        <taxon>Anaeromyxobacteraceae</taxon>
        <taxon>Anaeromyxobacter</taxon>
    </lineage>
</organism>
<keyword evidence="2" id="KW-0472">Membrane</keyword>
<dbReference type="AlphaFoldDB" id="B8JF13"/>
<accession>B8JF13</accession>
<evidence type="ECO:0008006" key="5">
    <source>
        <dbReference type="Google" id="ProtNLM"/>
    </source>
</evidence>
<gene>
    <name evidence="3" type="ordered locus">A2cp1_1019</name>
</gene>
<dbReference type="Proteomes" id="UP000007089">
    <property type="component" value="Chromosome"/>
</dbReference>